<organism evidence="4 5">
    <name type="scientific">Amborella trichopoda</name>
    <dbReference type="NCBI Taxonomy" id="13333"/>
    <lineage>
        <taxon>Eukaryota</taxon>
        <taxon>Viridiplantae</taxon>
        <taxon>Streptophyta</taxon>
        <taxon>Embryophyta</taxon>
        <taxon>Tracheophyta</taxon>
        <taxon>Spermatophyta</taxon>
        <taxon>Magnoliopsida</taxon>
        <taxon>Amborellales</taxon>
        <taxon>Amborellaceae</taxon>
        <taxon>Amborella</taxon>
    </lineage>
</organism>
<feature type="region of interest" description="Disordered" evidence="2">
    <location>
        <begin position="78"/>
        <end position="104"/>
    </location>
</feature>
<name>W1NPZ8_AMBTC</name>
<dbReference type="GO" id="GO:0006355">
    <property type="term" value="P:regulation of DNA-templated transcription"/>
    <property type="evidence" value="ECO:0000318"/>
    <property type="project" value="GO_Central"/>
</dbReference>
<dbReference type="Pfam" id="PF03195">
    <property type="entry name" value="LOB"/>
    <property type="match status" value="1"/>
</dbReference>
<dbReference type="Proteomes" id="UP000017836">
    <property type="component" value="Unassembled WGS sequence"/>
</dbReference>
<dbReference type="EMBL" id="KI396767">
    <property type="protein sequence ID" value="ERM96844.1"/>
    <property type="molecule type" value="Genomic_DNA"/>
</dbReference>
<dbReference type="HOGENOM" id="CLU_2253765_0_0_1"/>
<evidence type="ECO:0000256" key="1">
    <source>
        <dbReference type="ARBA" id="ARBA00005474"/>
    </source>
</evidence>
<proteinExistence type="inferred from homology"/>
<dbReference type="PANTHER" id="PTHR31301">
    <property type="entry name" value="LOB DOMAIN-CONTAINING PROTEIN 4-RELATED"/>
    <property type="match status" value="1"/>
</dbReference>
<evidence type="ECO:0000256" key="2">
    <source>
        <dbReference type="SAM" id="MobiDB-lite"/>
    </source>
</evidence>
<sequence length="104" mass="12290">MDEFIKVHRLYGTHRMRQTLRPITEPTDRATSVESTIYEANARINHPGVRMNMINMLQEQVKTFEYELNSERQIRESLAQPPLEPPNRREAFQEQLAHGTDNLR</sequence>
<dbReference type="Gramene" id="ERM96844">
    <property type="protein sequence ID" value="ERM96844"/>
    <property type="gene ID" value="AMTR_s00128p00107690"/>
</dbReference>
<dbReference type="GO" id="GO:0001216">
    <property type="term" value="F:DNA-binding transcription activator activity"/>
    <property type="evidence" value="ECO:0000318"/>
    <property type="project" value="GO_Central"/>
</dbReference>
<protein>
    <recommendedName>
        <fullName evidence="3">LOB domain-containing protein</fullName>
    </recommendedName>
</protein>
<feature type="domain" description="LOB" evidence="3">
    <location>
        <begin position="2"/>
        <end position="71"/>
    </location>
</feature>
<comment type="similarity">
    <text evidence="1">Belongs to the LOB domain-containing protein family.</text>
</comment>
<accession>W1NPZ8</accession>
<evidence type="ECO:0000313" key="4">
    <source>
        <dbReference type="EMBL" id="ERM96844.1"/>
    </source>
</evidence>
<dbReference type="AlphaFoldDB" id="W1NPZ8"/>
<reference evidence="5" key="1">
    <citation type="journal article" date="2013" name="Science">
        <title>The Amborella genome and the evolution of flowering plants.</title>
        <authorList>
            <consortium name="Amborella Genome Project"/>
        </authorList>
    </citation>
    <scope>NUCLEOTIDE SEQUENCE [LARGE SCALE GENOMIC DNA]</scope>
</reference>
<gene>
    <name evidence="4" type="ORF">AMTR_s00128p00107690</name>
</gene>
<evidence type="ECO:0000259" key="3">
    <source>
        <dbReference type="Pfam" id="PF03195"/>
    </source>
</evidence>
<dbReference type="GO" id="GO:0005634">
    <property type="term" value="C:nucleus"/>
    <property type="evidence" value="ECO:0000318"/>
    <property type="project" value="GO_Central"/>
</dbReference>
<dbReference type="InterPro" id="IPR004883">
    <property type="entry name" value="LOB"/>
</dbReference>
<evidence type="ECO:0000313" key="5">
    <source>
        <dbReference type="Proteomes" id="UP000017836"/>
    </source>
</evidence>
<dbReference type="PANTHER" id="PTHR31301:SF58">
    <property type="entry name" value="LOB DOMAIN-CONTAINING PROTEIN 3"/>
    <property type="match status" value="1"/>
</dbReference>
<keyword evidence="5" id="KW-1185">Reference proteome</keyword>